<dbReference type="Gene3D" id="3.30.70.270">
    <property type="match status" value="1"/>
</dbReference>
<sequence length="73" mass="7743">MSAADPADVGEPVARVTQTLALHNAADACGYAIRFSVGHAAYDPARHHTVAALLASADRRRYEDNHRGKATDA</sequence>
<dbReference type="RefSeq" id="WP_006757993.1">
    <property type="nucleotide sequence ID" value="NZ_ABLK01000048.1"/>
</dbReference>
<comment type="caution">
    <text evidence="1">The sequence shown here is derived from an EMBL/GenBank/DDBJ whole genome shotgun (WGS) entry which is preliminary data.</text>
</comment>
<dbReference type="AlphaFoldDB" id="B1T2L7"/>
<dbReference type="InterPro" id="IPR043128">
    <property type="entry name" value="Rev_trsase/Diguanyl_cyclase"/>
</dbReference>
<accession>B1T2L7</accession>
<organism evidence="1 2">
    <name type="scientific">Burkholderia ambifaria MEX-5</name>
    <dbReference type="NCBI Taxonomy" id="396597"/>
    <lineage>
        <taxon>Bacteria</taxon>
        <taxon>Pseudomonadati</taxon>
        <taxon>Pseudomonadota</taxon>
        <taxon>Betaproteobacteria</taxon>
        <taxon>Burkholderiales</taxon>
        <taxon>Burkholderiaceae</taxon>
        <taxon>Burkholderia</taxon>
        <taxon>Burkholderia cepacia complex</taxon>
    </lineage>
</organism>
<name>B1T2L7_9BURK</name>
<evidence type="ECO:0000313" key="2">
    <source>
        <dbReference type="Proteomes" id="UP000004814"/>
    </source>
</evidence>
<proteinExistence type="predicted"/>
<protein>
    <submittedName>
        <fullName evidence="1">Diguanylate cyclase</fullName>
    </submittedName>
</protein>
<evidence type="ECO:0000313" key="1">
    <source>
        <dbReference type="EMBL" id="EDT42163.1"/>
    </source>
</evidence>
<dbReference type="PATRIC" id="fig|396597.7.peg.6137"/>
<dbReference type="EMBL" id="ABLK01000048">
    <property type="protein sequence ID" value="EDT42163.1"/>
    <property type="molecule type" value="Genomic_DNA"/>
</dbReference>
<dbReference type="Proteomes" id="UP000004814">
    <property type="component" value="Unassembled WGS sequence"/>
</dbReference>
<gene>
    <name evidence="1" type="ORF">BamMEX5DRAFT_2033</name>
</gene>
<reference evidence="1 2" key="1">
    <citation type="submission" date="2008-03" db="EMBL/GenBank/DDBJ databases">
        <title>Sequencing of the draft genome and assembly of Burkholderia ambifaria MEX-5.</title>
        <authorList>
            <consortium name="US DOE Joint Genome Institute (JGI-PGF)"/>
            <person name="Copeland A."/>
            <person name="Lucas S."/>
            <person name="Lapidus A."/>
            <person name="Glavina del Rio T."/>
            <person name="Dalin E."/>
            <person name="Tice H."/>
            <person name="Bruce D."/>
            <person name="Goodwin L."/>
            <person name="Pitluck S."/>
            <person name="Larimer F."/>
            <person name="Land M.L."/>
            <person name="Hauser L."/>
            <person name="Tiedje J."/>
            <person name="Richardson P."/>
        </authorList>
    </citation>
    <scope>NUCLEOTIDE SEQUENCE [LARGE SCALE GENOMIC DNA]</scope>
    <source>
        <strain evidence="1 2">MEX-5</strain>
    </source>
</reference>